<dbReference type="InterPro" id="IPR029787">
    <property type="entry name" value="Nucleotide_cyclase"/>
</dbReference>
<dbReference type="PANTHER" id="PTHR44757:SF2">
    <property type="entry name" value="BIOFILM ARCHITECTURE MAINTENANCE PROTEIN MBAA"/>
    <property type="match status" value="1"/>
</dbReference>
<feature type="domain" description="PAC" evidence="2">
    <location>
        <begin position="219"/>
        <end position="271"/>
    </location>
</feature>
<protein>
    <submittedName>
        <fullName evidence="5">EAL domain-containing protein</fullName>
    </submittedName>
</protein>
<dbReference type="PROSITE" id="PS50112">
    <property type="entry name" value="PAS"/>
    <property type="match status" value="1"/>
</dbReference>
<evidence type="ECO:0000313" key="6">
    <source>
        <dbReference type="Proteomes" id="UP001589844"/>
    </source>
</evidence>
<organism evidence="5 6">
    <name type="scientific">Undibacterium danionis</name>
    <dbReference type="NCBI Taxonomy" id="1812100"/>
    <lineage>
        <taxon>Bacteria</taxon>
        <taxon>Pseudomonadati</taxon>
        <taxon>Pseudomonadota</taxon>
        <taxon>Betaproteobacteria</taxon>
        <taxon>Burkholderiales</taxon>
        <taxon>Oxalobacteraceae</taxon>
        <taxon>Undibacterium</taxon>
    </lineage>
</organism>
<dbReference type="SUPFAM" id="SSF55073">
    <property type="entry name" value="Nucleotide cyclase"/>
    <property type="match status" value="1"/>
</dbReference>
<proteinExistence type="predicted"/>
<dbReference type="PANTHER" id="PTHR44757">
    <property type="entry name" value="DIGUANYLATE CYCLASE DGCP"/>
    <property type="match status" value="1"/>
</dbReference>
<dbReference type="Proteomes" id="UP001589844">
    <property type="component" value="Unassembled WGS sequence"/>
</dbReference>
<dbReference type="RefSeq" id="WP_390210785.1">
    <property type="nucleotide sequence ID" value="NZ_JBHLXJ010000005.1"/>
</dbReference>
<evidence type="ECO:0000259" key="4">
    <source>
        <dbReference type="PROSITE" id="PS50887"/>
    </source>
</evidence>
<dbReference type="SMART" id="SM00052">
    <property type="entry name" value="EAL"/>
    <property type="match status" value="1"/>
</dbReference>
<feature type="domain" description="PAC" evidence="2">
    <location>
        <begin position="477"/>
        <end position="528"/>
    </location>
</feature>
<accession>A0ABV6IE42</accession>
<dbReference type="PROSITE" id="PS50887">
    <property type="entry name" value="GGDEF"/>
    <property type="match status" value="1"/>
</dbReference>
<reference evidence="5 6" key="1">
    <citation type="submission" date="2024-09" db="EMBL/GenBank/DDBJ databases">
        <authorList>
            <person name="Sun Q."/>
            <person name="Mori K."/>
        </authorList>
    </citation>
    <scope>NUCLEOTIDE SEQUENCE [LARGE SCALE GENOMIC DNA]</scope>
    <source>
        <strain evidence="5 6">CCM 8677</strain>
    </source>
</reference>
<feature type="domain" description="PAS" evidence="1">
    <location>
        <begin position="146"/>
        <end position="216"/>
    </location>
</feature>
<dbReference type="InterPro" id="IPR000160">
    <property type="entry name" value="GGDEF_dom"/>
</dbReference>
<comment type="caution">
    <text evidence="5">The sequence shown here is derived from an EMBL/GenBank/DDBJ whole genome shotgun (WGS) entry which is preliminary data.</text>
</comment>
<dbReference type="SMART" id="SM00086">
    <property type="entry name" value="PAC"/>
    <property type="match status" value="4"/>
</dbReference>
<feature type="domain" description="PAC" evidence="2">
    <location>
        <begin position="349"/>
        <end position="401"/>
    </location>
</feature>
<feature type="domain" description="GGDEF" evidence="4">
    <location>
        <begin position="574"/>
        <end position="707"/>
    </location>
</feature>
<dbReference type="InterPro" id="IPR000700">
    <property type="entry name" value="PAS-assoc_C"/>
</dbReference>
<dbReference type="InterPro" id="IPR013655">
    <property type="entry name" value="PAS_fold_3"/>
</dbReference>
<dbReference type="InterPro" id="IPR035919">
    <property type="entry name" value="EAL_sf"/>
</dbReference>
<dbReference type="Gene3D" id="2.10.70.100">
    <property type="match status" value="1"/>
</dbReference>
<dbReference type="Pfam" id="PF00990">
    <property type="entry name" value="GGDEF"/>
    <property type="match status" value="1"/>
</dbReference>
<dbReference type="Pfam" id="PF00563">
    <property type="entry name" value="EAL"/>
    <property type="match status" value="1"/>
</dbReference>
<dbReference type="InterPro" id="IPR000014">
    <property type="entry name" value="PAS"/>
</dbReference>
<dbReference type="InterPro" id="IPR035965">
    <property type="entry name" value="PAS-like_dom_sf"/>
</dbReference>
<dbReference type="SMART" id="SM00091">
    <property type="entry name" value="PAS"/>
    <property type="match status" value="2"/>
</dbReference>
<dbReference type="SMART" id="SM00267">
    <property type="entry name" value="GGDEF"/>
    <property type="match status" value="1"/>
</dbReference>
<dbReference type="PROSITE" id="PS50113">
    <property type="entry name" value="PAC"/>
    <property type="match status" value="4"/>
</dbReference>
<dbReference type="Gene3D" id="3.30.70.270">
    <property type="match status" value="1"/>
</dbReference>
<evidence type="ECO:0000313" key="5">
    <source>
        <dbReference type="EMBL" id="MFC0349301.1"/>
    </source>
</evidence>
<dbReference type="InterPro" id="IPR001610">
    <property type="entry name" value="PAC"/>
</dbReference>
<dbReference type="InterPro" id="IPR052155">
    <property type="entry name" value="Biofilm_reg_signaling"/>
</dbReference>
<dbReference type="CDD" id="cd01948">
    <property type="entry name" value="EAL"/>
    <property type="match status" value="1"/>
</dbReference>
<dbReference type="NCBIfam" id="TIGR00254">
    <property type="entry name" value="GGDEF"/>
    <property type="match status" value="1"/>
</dbReference>
<dbReference type="InterPro" id="IPR043128">
    <property type="entry name" value="Rev_trsase/Diguanyl_cyclase"/>
</dbReference>
<dbReference type="Pfam" id="PF08447">
    <property type="entry name" value="PAS_3"/>
    <property type="match status" value="3"/>
</dbReference>
<dbReference type="CDD" id="cd01949">
    <property type="entry name" value="GGDEF"/>
    <property type="match status" value="1"/>
</dbReference>
<dbReference type="SUPFAM" id="SSF141868">
    <property type="entry name" value="EAL domain-like"/>
    <property type="match status" value="1"/>
</dbReference>
<dbReference type="Gene3D" id="3.20.20.450">
    <property type="entry name" value="EAL domain"/>
    <property type="match status" value="1"/>
</dbReference>
<dbReference type="CDD" id="cd00130">
    <property type="entry name" value="PAS"/>
    <property type="match status" value="1"/>
</dbReference>
<sequence>MNILHNPRTSDNQTNRSLADLVDDHDIYNNFPECVKLVCDKVGLLHMNATGLSLLGADQIQALQMRAFDLFFADQYRAEFLAVREQVFKGQSASLECQLLGLAGQSLWLDLRANPVRSETGEVIALFGIARNITKKKNIERALFESEQRMRSLIETIPQQIWTADPNGQLSFVNHRTTEYFGVTAEQILGSSWRHLVHPDDLAATEIRWRTSIETGTPYEVDFRLRRGDGVYRWHLGLAVPVRDQHGDILQWFGSSTDVSSSKQNEFALIESEKNLAAAQARAKIGSWRHDLLSNQSVWSVEMYRIFGFDPDSSPPDSDTLCARVHPEDREKFNTIYDLDTHTTVKGMFQLDFRYPLESGKCLWIESKTEAILNGQGEIIALSGTAQDITERKRIEQDLETSRQLLAQCQSIAQIGGWEIDLRNMTLIWTDETYRIHDTNPEEFDPSVDAGLSYFLPESRAIISQALETAIASGQGYDLELQKYTVKGRKIDIRTTCQVTLHEGKAVRLTGIFQDITQQKAAQLALANAYAELERSNGMLEHIAHYDALTHLPNRVLLADRMQQAMAQCQRRNNSLAVAFLDLDGFKSINDVYGHSVGDQLLIEIAERLRISLREGDTLARLGGDEFVAILTDLDQSKDCEPVLARLLGAASEPVLLNGARLQVSASIGVTLYPQDGVDAEQLLRHADQAMYLSKQAGKNCFHLFDVAHDAAVKIQRDDLSQIRHALLNGEFVLFYQPKVNMRTGQVIGAEALIRWQHPSKGLLAPACFLPTVENHLFSIEIGEWVITTALEQMAQWQQFGLRIPVSVNVGALQLQQVDFAQRLQQRISHFPQSIYSMLELEILETSALDDIEQISQVIHACQALGVSFALDDFGTGYSSLRYLKRLPAEMLKIDQSFVRDMLEDEGDLTIIKGVIGLAQAFHRRVIAEGVETVAHGDMLLSIGCELAQGYGIARPMPAAEVSVWIANWRSPFKN</sequence>
<gene>
    <name evidence="5" type="ORF">ACFFJH_05750</name>
</gene>
<keyword evidence="6" id="KW-1185">Reference proteome</keyword>
<dbReference type="PROSITE" id="PS50883">
    <property type="entry name" value="EAL"/>
    <property type="match status" value="1"/>
</dbReference>
<evidence type="ECO:0000259" key="1">
    <source>
        <dbReference type="PROSITE" id="PS50112"/>
    </source>
</evidence>
<dbReference type="InterPro" id="IPR013656">
    <property type="entry name" value="PAS_4"/>
</dbReference>
<dbReference type="EMBL" id="JBHLXJ010000005">
    <property type="protein sequence ID" value="MFC0349301.1"/>
    <property type="molecule type" value="Genomic_DNA"/>
</dbReference>
<dbReference type="NCBIfam" id="TIGR00229">
    <property type="entry name" value="sensory_box"/>
    <property type="match status" value="2"/>
</dbReference>
<feature type="domain" description="EAL" evidence="3">
    <location>
        <begin position="716"/>
        <end position="970"/>
    </location>
</feature>
<evidence type="ECO:0000259" key="2">
    <source>
        <dbReference type="PROSITE" id="PS50113"/>
    </source>
</evidence>
<evidence type="ECO:0000259" key="3">
    <source>
        <dbReference type="PROSITE" id="PS50883"/>
    </source>
</evidence>
<dbReference type="SUPFAM" id="SSF55785">
    <property type="entry name" value="PYP-like sensor domain (PAS domain)"/>
    <property type="match status" value="4"/>
</dbReference>
<name>A0ABV6IE42_9BURK</name>
<dbReference type="InterPro" id="IPR001633">
    <property type="entry name" value="EAL_dom"/>
</dbReference>
<dbReference type="Gene3D" id="3.30.450.20">
    <property type="entry name" value="PAS domain"/>
    <property type="match status" value="4"/>
</dbReference>
<dbReference type="Pfam" id="PF08448">
    <property type="entry name" value="PAS_4"/>
    <property type="match status" value="1"/>
</dbReference>
<feature type="domain" description="PAC" evidence="2">
    <location>
        <begin position="93"/>
        <end position="145"/>
    </location>
</feature>